<dbReference type="Proteomes" id="UP000266723">
    <property type="component" value="Unassembled WGS sequence"/>
</dbReference>
<gene>
    <name evidence="2" type="ORF">DY000_02046253</name>
</gene>
<accession>A0ABQ7F850</accession>
<sequence>MCFLRIPSEISEGFPRKEEIPRNYFRGLVSSLFWNEGQCECTMHIAHLRIDTIPARDLSPSQLDPETRSQPARGRRLDTARDSSLFPALTRSQLATSVRLSSIPRHDLRQLAVDDWIPLAIAACFPLVIRLSQPQFATDDSKLDTRRDQLQLTTISFNPFATRSAHAQLAVLLIGGPFNPT</sequence>
<organism evidence="2 3">
    <name type="scientific">Brassica cretica</name>
    <name type="common">Mustard</name>
    <dbReference type="NCBI Taxonomy" id="69181"/>
    <lineage>
        <taxon>Eukaryota</taxon>
        <taxon>Viridiplantae</taxon>
        <taxon>Streptophyta</taxon>
        <taxon>Embryophyta</taxon>
        <taxon>Tracheophyta</taxon>
        <taxon>Spermatophyta</taxon>
        <taxon>Magnoliopsida</taxon>
        <taxon>eudicotyledons</taxon>
        <taxon>Gunneridae</taxon>
        <taxon>Pentapetalae</taxon>
        <taxon>rosids</taxon>
        <taxon>malvids</taxon>
        <taxon>Brassicales</taxon>
        <taxon>Brassicaceae</taxon>
        <taxon>Brassiceae</taxon>
        <taxon>Brassica</taxon>
    </lineage>
</organism>
<reference evidence="2 3" key="1">
    <citation type="journal article" date="2020" name="BMC Genomics">
        <title>Intraspecific diversification of the crop wild relative Brassica cretica Lam. using demographic model selection.</title>
        <authorList>
            <person name="Kioukis A."/>
            <person name="Michalopoulou V.A."/>
            <person name="Briers L."/>
            <person name="Pirintsos S."/>
            <person name="Studholme D.J."/>
            <person name="Pavlidis P."/>
            <person name="Sarris P.F."/>
        </authorList>
    </citation>
    <scope>NUCLEOTIDE SEQUENCE [LARGE SCALE GENOMIC DNA]</scope>
    <source>
        <strain evidence="3">cv. PFS-1207/04</strain>
    </source>
</reference>
<proteinExistence type="predicted"/>
<evidence type="ECO:0008006" key="4">
    <source>
        <dbReference type="Google" id="ProtNLM"/>
    </source>
</evidence>
<evidence type="ECO:0000313" key="2">
    <source>
        <dbReference type="EMBL" id="KAF3611195.1"/>
    </source>
</evidence>
<feature type="compositionally biased region" description="Polar residues" evidence="1">
    <location>
        <begin position="59"/>
        <end position="70"/>
    </location>
</feature>
<dbReference type="EMBL" id="QGKV02000297">
    <property type="protein sequence ID" value="KAF3611195.1"/>
    <property type="molecule type" value="Genomic_DNA"/>
</dbReference>
<evidence type="ECO:0000313" key="3">
    <source>
        <dbReference type="Proteomes" id="UP000266723"/>
    </source>
</evidence>
<comment type="caution">
    <text evidence="2">The sequence shown here is derived from an EMBL/GenBank/DDBJ whole genome shotgun (WGS) entry which is preliminary data.</text>
</comment>
<protein>
    <recommendedName>
        <fullName evidence="4">Anaphase-promoting complex subunit 1</fullName>
    </recommendedName>
</protein>
<keyword evidence="3" id="KW-1185">Reference proteome</keyword>
<feature type="region of interest" description="Disordered" evidence="1">
    <location>
        <begin position="57"/>
        <end position="78"/>
    </location>
</feature>
<name>A0ABQ7F850_BRACR</name>
<evidence type="ECO:0000256" key="1">
    <source>
        <dbReference type="SAM" id="MobiDB-lite"/>
    </source>
</evidence>